<dbReference type="PANTHER" id="PTHR42663:SF6">
    <property type="entry name" value="HYDROLASE C777.06C-RELATED"/>
    <property type="match status" value="1"/>
</dbReference>
<sequence length="284" mass="32450">MKVEILGSGGSFTIPRPGCGCRICREARQKGLPYSRTGPSLFVHGPNVLIDTPEEAKEQLDRSRVKKLAGCFYSHWHGDHVMGRRVWWSLNYDFQHTIPQHRTTTIYLPEQVAADFRTNLGSWQHLSALEEQGLVKLVVLKEGARIELSGVRITPFPLAEGYVYGFLFEQRDRKLVIVPDDMFRWRPDESLRGADLAILPMGVAEFNPLTGRRRMGKRHPVLADEATFEDTIEIVRQLRAKSVVLTHIEEHDGLSYSDLERVAEKLQKRGLNVRFAFDTMKVKV</sequence>
<accession>A0A1F5PJL2</accession>
<organism evidence="2 3">
    <name type="scientific">Candidatus Doudnabacteria bacterium RIFCSPHIGHO2_12_FULL_48_16</name>
    <dbReference type="NCBI Taxonomy" id="1817838"/>
    <lineage>
        <taxon>Bacteria</taxon>
        <taxon>Candidatus Doudnaibacteriota</taxon>
    </lineage>
</organism>
<dbReference type="AlphaFoldDB" id="A0A1F5PJL2"/>
<feature type="domain" description="Metallo-beta-lactamase" evidence="1">
    <location>
        <begin position="47"/>
        <end position="248"/>
    </location>
</feature>
<evidence type="ECO:0000259" key="1">
    <source>
        <dbReference type="Pfam" id="PF12706"/>
    </source>
</evidence>
<dbReference type="Pfam" id="PF12706">
    <property type="entry name" value="Lactamase_B_2"/>
    <property type="match status" value="1"/>
</dbReference>
<dbReference type="InterPro" id="IPR001279">
    <property type="entry name" value="Metallo-B-lactamas"/>
</dbReference>
<evidence type="ECO:0000313" key="2">
    <source>
        <dbReference type="EMBL" id="OGE90116.1"/>
    </source>
</evidence>
<gene>
    <name evidence="2" type="ORF">A3E29_03340</name>
</gene>
<evidence type="ECO:0000313" key="3">
    <source>
        <dbReference type="Proteomes" id="UP000177682"/>
    </source>
</evidence>
<name>A0A1F5PJL2_9BACT</name>
<reference evidence="2 3" key="1">
    <citation type="journal article" date="2016" name="Nat. Commun.">
        <title>Thousands of microbial genomes shed light on interconnected biogeochemical processes in an aquifer system.</title>
        <authorList>
            <person name="Anantharaman K."/>
            <person name="Brown C.T."/>
            <person name="Hug L.A."/>
            <person name="Sharon I."/>
            <person name="Castelle C.J."/>
            <person name="Probst A.J."/>
            <person name="Thomas B.C."/>
            <person name="Singh A."/>
            <person name="Wilkins M.J."/>
            <person name="Karaoz U."/>
            <person name="Brodie E.L."/>
            <person name="Williams K.H."/>
            <person name="Hubbard S.S."/>
            <person name="Banfield J.F."/>
        </authorList>
    </citation>
    <scope>NUCLEOTIDE SEQUENCE [LARGE SCALE GENOMIC DNA]</scope>
</reference>
<comment type="caution">
    <text evidence="2">The sequence shown here is derived from an EMBL/GenBank/DDBJ whole genome shotgun (WGS) entry which is preliminary data.</text>
</comment>
<dbReference type="Gene3D" id="3.60.15.10">
    <property type="entry name" value="Ribonuclease Z/Hydroxyacylglutathione hydrolase-like"/>
    <property type="match status" value="1"/>
</dbReference>
<dbReference type="InterPro" id="IPR036866">
    <property type="entry name" value="RibonucZ/Hydroxyglut_hydro"/>
</dbReference>
<proteinExistence type="predicted"/>
<dbReference type="EMBL" id="MFEY01000007">
    <property type="protein sequence ID" value="OGE90116.1"/>
    <property type="molecule type" value="Genomic_DNA"/>
</dbReference>
<dbReference type="PANTHER" id="PTHR42663">
    <property type="entry name" value="HYDROLASE C777.06C-RELATED-RELATED"/>
    <property type="match status" value="1"/>
</dbReference>
<dbReference type="Proteomes" id="UP000177682">
    <property type="component" value="Unassembled WGS sequence"/>
</dbReference>
<protein>
    <recommendedName>
        <fullName evidence="1">Metallo-beta-lactamase domain-containing protein</fullName>
    </recommendedName>
</protein>
<dbReference type="SUPFAM" id="SSF56281">
    <property type="entry name" value="Metallo-hydrolase/oxidoreductase"/>
    <property type="match status" value="1"/>
</dbReference>